<evidence type="ECO:0000259" key="3">
    <source>
        <dbReference type="Pfam" id="PF02371"/>
    </source>
</evidence>
<feature type="coiled-coil region" evidence="1">
    <location>
        <begin position="125"/>
        <end position="177"/>
    </location>
</feature>
<dbReference type="NCBIfam" id="NF033542">
    <property type="entry name" value="transpos_IS110"/>
    <property type="match status" value="1"/>
</dbReference>
<dbReference type="Pfam" id="PF01548">
    <property type="entry name" value="DEDD_Tnp_IS110"/>
    <property type="match status" value="1"/>
</dbReference>
<organism evidence="4 5">
    <name type="scientific">Gemmatimonas groenlandica</name>
    <dbReference type="NCBI Taxonomy" id="2732249"/>
    <lineage>
        <taxon>Bacteria</taxon>
        <taxon>Pseudomonadati</taxon>
        <taxon>Gemmatimonadota</taxon>
        <taxon>Gemmatimonadia</taxon>
        <taxon>Gemmatimonadales</taxon>
        <taxon>Gemmatimonadaceae</taxon>
        <taxon>Gemmatimonas</taxon>
    </lineage>
</organism>
<dbReference type="KEGG" id="ggr:HKW67_20595"/>
<gene>
    <name evidence="4" type="ORF">HKW67_20595</name>
</gene>
<reference evidence="4 5" key="1">
    <citation type="submission" date="2020-05" db="EMBL/GenBank/DDBJ databases">
        <title>Complete genome sequence of Gemmatimonas greenlandica TET16.</title>
        <authorList>
            <person name="Zeng Y."/>
        </authorList>
    </citation>
    <scope>NUCLEOTIDE SEQUENCE [LARGE SCALE GENOMIC DNA]</scope>
    <source>
        <strain evidence="4 5">TET16</strain>
    </source>
</reference>
<name>A0A6M4IUD7_9BACT</name>
<dbReference type="InterPro" id="IPR002525">
    <property type="entry name" value="Transp_IS110-like_N"/>
</dbReference>
<dbReference type="AlphaFoldDB" id="A0A6M4IUD7"/>
<feature type="domain" description="Transposase IS116/IS110/IS902 C-terminal" evidence="3">
    <location>
        <begin position="186"/>
        <end position="269"/>
    </location>
</feature>
<dbReference type="RefSeq" id="WP_171227183.1">
    <property type="nucleotide sequence ID" value="NZ_CP053085.1"/>
</dbReference>
<proteinExistence type="predicted"/>
<dbReference type="GO" id="GO:0004803">
    <property type="term" value="F:transposase activity"/>
    <property type="evidence" value="ECO:0007669"/>
    <property type="project" value="InterPro"/>
</dbReference>
<dbReference type="InterPro" id="IPR003346">
    <property type="entry name" value="Transposase_20"/>
</dbReference>
<accession>A0A6M4IUD7</accession>
<keyword evidence="1" id="KW-0175">Coiled coil</keyword>
<evidence type="ECO:0000256" key="1">
    <source>
        <dbReference type="SAM" id="Coils"/>
    </source>
</evidence>
<protein>
    <submittedName>
        <fullName evidence="4">IS110 family transposase</fullName>
    </submittedName>
</protein>
<dbReference type="EMBL" id="CP053085">
    <property type="protein sequence ID" value="QJR37748.1"/>
    <property type="molecule type" value="Genomic_DNA"/>
</dbReference>
<dbReference type="GO" id="GO:0003677">
    <property type="term" value="F:DNA binding"/>
    <property type="evidence" value="ECO:0007669"/>
    <property type="project" value="InterPro"/>
</dbReference>
<evidence type="ECO:0000313" key="4">
    <source>
        <dbReference type="EMBL" id="QJR37748.1"/>
    </source>
</evidence>
<evidence type="ECO:0000313" key="5">
    <source>
        <dbReference type="Proteomes" id="UP000500938"/>
    </source>
</evidence>
<dbReference type="GO" id="GO:0006313">
    <property type="term" value="P:DNA transposition"/>
    <property type="evidence" value="ECO:0007669"/>
    <property type="project" value="InterPro"/>
</dbReference>
<evidence type="ECO:0000259" key="2">
    <source>
        <dbReference type="Pfam" id="PF01548"/>
    </source>
</evidence>
<dbReference type="Proteomes" id="UP000500938">
    <property type="component" value="Chromosome"/>
</dbReference>
<dbReference type="PANTHER" id="PTHR33055">
    <property type="entry name" value="TRANSPOSASE FOR INSERTION SEQUENCE ELEMENT IS1111A"/>
    <property type="match status" value="1"/>
</dbReference>
<dbReference type="Pfam" id="PF02371">
    <property type="entry name" value="Transposase_20"/>
    <property type="match status" value="1"/>
</dbReference>
<feature type="domain" description="Transposase IS110-like N-terminal" evidence="2">
    <location>
        <begin position="4"/>
        <end position="143"/>
    </location>
</feature>
<sequence length="311" mass="33976">MSFIGIDVSAKTLDVAVEGGATWQVTNDAAGLATLLAQLGPLAPDLIVVEPTGRYHQLLATTCIQAGLPVAVVNPRQVRDFARSMGQLAKTDRLDAALLARYAARVQPVPRALPDEATRELAALVDRRRQLVDMLKAERQRLEHARASVRGSLTQHIRFLEQALADANTDLDQWIEQSPVWQAQDALLQSVPGVGAQTAHLLLAHLPELGTLSRRAIAKLVGIAPLANDSGRFRGQRSCWGGRAEVRHMLYMAALTGARHNPVLRDCYQRLLAAGKPPKLALMACMRRLLVILNTMMKTGRHWTVPTLSTP</sequence>
<dbReference type="PANTHER" id="PTHR33055:SF13">
    <property type="entry name" value="TRANSPOSASE"/>
    <property type="match status" value="1"/>
</dbReference>
<dbReference type="InterPro" id="IPR047650">
    <property type="entry name" value="Transpos_IS110"/>
</dbReference>
<keyword evidence="5" id="KW-1185">Reference proteome</keyword>